<name>A0A351TYU3_9BACT</name>
<dbReference type="PANTHER" id="PTHR43240:SF1">
    <property type="entry name" value="BLR5584 PROTEIN"/>
    <property type="match status" value="1"/>
</dbReference>
<dbReference type="Gene3D" id="3.10.129.10">
    <property type="entry name" value="Hotdog Thioesterase"/>
    <property type="match status" value="1"/>
</dbReference>
<evidence type="ECO:0000313" key="4">
    <source>
        <dbReference type="Proteomes" id="UP000777265"/>
    </source>
</evidence>
<dbReference type="CDD" id="cd03443">
    <property type="entry name" value="PaaI_thioesterase"/>
    <property type="match status" value="1"/>
</dbReference>
<dbReference type="GO" id="GO:0061522">
    <property type="term" value="F:1,4-dihydroxy-2-naphthoyl-CoA thioesterase activity"/>
    <property type="evidence" value="ECO:0007669"/>
    <property type="project" value="TreeGrafter"/>
</dbReference>
<reference evidence="3" key="2">
    <citation type="submission" date="2020-01" db="EMBL/GenBank/DDBJ databases">
        <authorList>
            <person name="Campanaro S."/>
        </authorList>
    </citation>
    <scope>NUCLEOTIDE SEQUENCE</scope>
    <source>
        <strain evidence="3">AS06rmzACSIP_7</strain>
    </source>
</reference>
<evidence type="ECO:0000259" key="2">
    <source>
        <dbReference type="Pfam" id="PF03061"/>
    </source>
</evidence>
<dbReference type="EMBL" id="JAAYEE010000135">
    <property type="protein sequence ID" value="NLW35495.1"/>
    <property type="molecule type" value="Genomic_DNA"/>
</dbReference>
<dbReference type="InterPro" id="IPR003736">
    <property type="entry name" value="PAAI_dom"/>
</dbReference>
<reference evidence="3" key="1">
    <citation type="journal article" date="2020" name="Biotechnol. Biofuels">
        <title>New insights from the biogas microbiome by comprehensive genome-resolved metagenomics of nearly 1600 species originating from multiple anaerobic digesters.</title>
        <authorList>
            <person name="Campanaro S."/>
            <person name="Treu L."/>
            <person name="Rodriguez-R L.M."/>
            <person name="Kovalovszki A."/>
            <person name="Ziels R.M."/>
            <person name="Maus I."/>
            <person name="Zhu X."/>
            <person name="Kougias P.G."/>
            <person name="Basile A."/>
            <person name="Luo G."/>
            <person name="Schluter A."/>
            <person name="Konstantinidis K.T."/>
            <person name="Angelidaki I."/>
        </authorList>
    </citation>
    <scope>NUCLEOTIDE SEQUENCE</scope>
    <source>
        <strain evidence="3">AS06rmzACSIP_7</strain>
    </source>
</reference>
<comment type="caution">
    <text evidence="3">The sequence shown here is derived from an EMBL/GenBank/DDBJ whole genome shotgun (WGS) entry which is preliminary data.</text>
</comment>
<sequence>MSTKERNASERTRTVTWADPALCMEEAGRMSGLDYMRALKDGEVTPPPICNLIDFKATRVEPGLTVFEITPAEYHYNPFGAVHGGIASLILDSAMACAVHSMLPKGVGYTSLEVKVNFIRPITVEAGPLICEGRAIHVGKRTATAEAKLTDKEGKVYAHGLTTCMIFRP</sequence>
<dbReference type="STRING" id="909663.GCA_000512235_01939"/>
<proteinExistence type="predicted"/>
<feature type="domain" description="Thioesterase" evidence="2">
    <location>
        <begin position="79"/>
        <end position="156"/>
    </location>
</feature>
<gene>
    <name evidence="3" type="ORF">GXY80_08465</name>
</gene>
<dbReference type="Pfam" id="PF03061">
    <property type="entry name" value="4HBT"/>
    <property type="match status" value="1"/>
</dbReference>
<dbReference type="Proteomes" id="UP000777265">
    <property type="component" value="Unassembled WGS sequence"/>
</dbReference>
<evidence type="ECO:0000256" key="1">
    <source>
        <dbReference type="ARBA" id="ARBA00022801"/>
    </source>
</evidence>
<organism evidence="3 4">
    <name type="scientific">Syntrophorhabdus aromaticivorans</name>
    <dbReference type="NCBI Taxonomy" id="328301"/>
    <lineage>
        <taxon>Bacteria</taxon>
        <taxon>Pseudomonadati</taxon>
        <taxon>Thermodesulfobacteriota</taxon>
        <taxon>Syntrophorhabdia</taxon>
        <taxon>Syntrophorhabdales</taxon>
        <taxon>Syntrophorhabdaceae</taxon>
        <taxon>Syntrophorhabdus</taxon>
    </lineage>
</organism>
<dbReference type="InterPro" id="IPR006683">
    <property type="entry name" value="Thioestr_dom"/>
</dbReference>
<accession>A0A351TYU3</accession>
<keyword evidence="1" id="KW-0378">Hydrolase</keyword>
<dbReference type="AlphaFoldDB" id="A0A351TYU3"/>
<dbReference type="PANTHER" id="PTHR43240">
    <property type="entry name" value="1,4-DIHYDROXY-2-NAPHTHOYL-COA THIOESTERASE 1"/>
    <property type="match status" value="1"/>
</dbReference>
<dbReference type="NCBIfam" id="TIGR00369">
    <property type="entry name" value="unchar_dom_1"/>
    <property type="match status" value="1"/>
</dbReference>
<dbReference type="SUPFAM" id="SSF54637">
    <property type="entry name" value="Thioesterase/thiol ester dehydrase-isomerase"/>
    <property type="match status" value="1"/>
</dbReference>
<evidence type="ECO:0000313" key="3">
    <source>
        <dbReference type="EMBL" id="NLW35495.1"/>
    </source>
</evidence>
<dbReference type="GO" id="GO:0005829">
    <property type="term" value="C:cytosol"/>
    <property type="evidence" value="ECO:0007669"/>
    <property type="project" value="TreeGrafter"/>
</dbReference>
<protein>
    <submittedName>
        <fullName evidence="3">PaaI family thioesterase</fullName>
    </submittedName>
</protein>
<dbReference type="InterPro" id="IPR029069">
    <property type="entry name" value="HotDog_dom_sf"/>
</dbReference>